<dbReference type="PANTHER" id="PTHR24216">
    <property type="entry name" value="PAXILLIN-RELATED"/>
    <property type="match status" value="1"/>
</dbReference>
<feature type="compositionally biased region" description="Basic and acidic residues" evidence="1">
    <location>
        <begin position="2551"/>
        <end position="2560"/>
    </location>
</feature>
<feature type="compositionally biased region" description="Basic residues" evidence="1">
    <location>
        <begin position="3442"/>
        <end position="3452"/>
    </location>
</feature>
<feature type="compositionally biased region" description="Basic and acidic residues" evidence="1">
    <location>
        <begin position="3656"/>
        <end position="3675"/>
    </location>
</feature>
<feature type="compositionally biased region" description="Basic and acidic residues" evidence="1">
    <location>
        <begin position="3517"/>
        <end position="3533"/>
    </location>
</feature>
<dbReference type="PANTHER" id="PTHR24216:SF8">
    <property type="entry name" value="PAXILLIN, ISOFORM F"/>
    <property type="match status" value="1"/>
</dbReference>
<accession>A0ABQ9YIN0</accession>
<evidence type="ECO:0000313" key="3">
    <source>
        <dbReference type="Proteomes" id="UP001281761"/>
    </source>
</evidence>
<feature type="compositionally biased region" description="Low complexity" evidence="1">
    <location>
        <begin position="3463"/>
        <end position="3474"/>
    </location>
</feature>
<feature type="region of interest" description="Disordered" evidence="1">
    <location>
        <begin position="4856"/>
        <end position="4964"/>
    </location>
</feature>
<sequence length="5183" mass="583708">MKRPDTFRIPYQLVADLHVPDNFDKSSSTDDSPTDGQIEMTLSSNILDLYRKLNNHLKDSHVDITIQFPCSEPLFLAADLLNEANQDPSHTARYLGWIKLVGFSGFQYDPSSVTVKDLRECWPVQEEGPHKPIQVVAIPKQFIKPSQPLTDVNVKLLRDRLHLMGSLHDLFYTKADGRIISMPTLDSRCKEWRKHWIRDCWHLFQEVVIKHFKMDPQGLPITERNAAHPPMKPVDDTLVGAFGDADQRLLRSIISMPEWIYSLRACSVPFAEDLNIHLPEGEFLDGFFVNGQRGTGKSQMLIYLIYCLMQRLEKVAIIYILPDMPVITILVDHSNHTNPIRVRSHISSLGETYFTKGFPVIRIVDSEDPFKNKRMRRVFVVYAASPTQFEQHMKNIHKHMKTCETESPFWSTLEYYTMMFCLEMTDDENWIRRVHASTIARLPPVVIKLLGAHGYLVEEADDSTVRRCQAQSSAEGSFSESTSLSDFNVFVCLNVIEVFGLCPRALSADLNTFFGEISQKFGSHEITLDEKELINVFDPLLASTYRNRPVSLFASRFLAFATRLHPNRYRTLEYDVNQELFRSHAKFTVHTATPERFQTFDCTFPVIYRCPLLSSQLDELQSFESDVLYYEILFDPQSDATGDPWKGIDSFIFFHVAGRIKLFAFQNTVNDWKKEMNYQLIERLKTLLELQYAKPLPKPDYEDRTESEKEKESVLMSNADLDVFFLWIVRPEHVEPFIKKTVIFPKSPRSDHDWTSRRKKETTISMTSLSIDQKTLLLDVLQVLPKDIGQELGLFQQVLTVSPTSFTLPDPKTVKRRVDLLQEELEWKVAIAQENEDILSESKVRFLYGIKILKYEEKASALHHFKEAADLLRPTVKPILEDISNSRMAGLTEHQGTTVHSSPSSPTTEPLVKSWSVTKLPSTPQRALPHLPPNLIAHAFYYCLCQFEQSRLENSETKGELLQTSLQICTDVDFISLIPAIRFQLGIHFASTGNYSQSMRCLLIGLKILLSESSREIPFYGDISWSTIGQVLCSVVECILAMGDDTFVERLVSFTDSIVSTNLASTELVARRKEIATKMTAFVEERKKQQDDDASEEDWDEEFALEEQQNTIGDSLTAKQIGVSLSKEIDFKDGVVPQNCRILSRIRDKGPDQPNLYLLSQHVVSPEQIHELLSALPNRHRPQMQLLTNLISEANVSLLVNGLSTSTERPNPSLQSILNWSTLCSLFSYHLKPLSSHFQWSFFSTYFGHLWSIRSLISIDDTTTFSSETLLKLRIYAISLNILRNAANYVQMNTLSDFQKMVRVLTDISPFFVDWVYLVESQAYGHLSPQFPLERHIIPQVVRSLLSISDHAHSIFKAVSDCIMETAFHPSIRPNLSALPTSIPHPFLNRTVIPSFLFPIIIGWLPQDWEGLTESHLFSSPSPLNSTSVFDSSEASLSPTPDLTQPISSFPSLETSPNFPIDFISTLSLALSTFPPSLQTLNFHDLASKAVIGIHLLLSNMDPLTTQQLHTIDSGELTYLEPETTHLKIGPVLKGGNELFEVGVDEKDRLKWQYNTFSPDLVASTYHTAAQRSNKSNQLPTPITTNQDKVDMKSAESVLGMIEKIEKGQQDETWLDETNPNHNFQKNGTRLDYVRLEERKRGDELFEDFGRMATHFNTMQNNEDKSVFSRTLDREWNVIDDSTEPQNGLTSPQQPAHQLPAGFVLKDGMIELAESERDDDEDERDEKPSQPSSDSEPCEQDSMNDDNSNISEENTSIHPLLKESIRLRCLVSFFNTSPTLSVRSKLAFSIGLTLLHSKSNFEAAESSFLEAIELAEAASVEEVSYFTPVIFSQYGFTLLRFFADTALHQTHIDYSIEALKSAVAFASMLNEVKIASHLCHRIAAIAQSNHDFETATFYASRYLLHTHLHRRVHQFDWLLMLNEMISVNRLSGNYLIHFECLKAALEECVRQPTLPNEQTLCFYTLFVESFIERGMIGRGLELVSLVNLDKHPNHLRIHFLLTIAKAVKRRRGWNSFLTLIKLLEIQFSQIPRKELIRSRVRKTWQHSMDRSATLDDREPPVDLATLLTNHQRHQDKTRFGSMSTIQTTVFETVLLVVSFYQHQNDLFKALDWCDHIISLAGPEHTGLLAKAFYKRGKILAALSLPHNPDMAELSNEPLLWDCERDLIPMKPCWIVMKGEMGEASRANDQVVFFSDDNVLSVLKTYKGISVSFAPHIHAPSFSNNDYSFVLSPNVKSVPPTLHYLTQPPQGYTDTAAFLVAAILSFERAQEYQICIGDTAGCGKSSAKIATAFLQRVFPSAALFMLDQPPLLKLPSVSSVPPLPVADMDHLLWEDISTQPNQPTASPSQRSETYSLTISADSIRSSLGSMSKTLHLSSTTPPTTRPPIRSKLLEYKEGKELNMIEYFGTDGLDSALSTSDILGSIEGYISLAEIRFLGGRIKDASAFWNEAKTTFMTLFVDGATFLFPPLASPSVFDRLVSMFGRIVRFLFCFDDVFVKRNLDLIDIYLQMEIQKKNSFQAVTNAEVYKQQLLTQHRPTAAQMTKYGSPQHAETEGKEGSAKKSKKKSSRDKMEVTRGFNVLLTPALIDRLIQPLRQTVTHLPELDRVNHPDDTPSKIPPAPRTKELLAEVVTRSVAQRAKEKKMEGENKIGLDRLFTHLSENDLRPDVITALLPFDVDHLFATLFQPLYPSKHAKPSTITEPHLDKRVESLGSHLERPLFHQPSFLDKTSRLVSGHHSPLNHSVNSHFLVELRRFAASILSFISLQTQPVPFFSFQMRLQHRFLPDPFLNIPSSYDNTHHVPLSFNFPSFIPTFKNGIKNDLIAKRLLKHANNVTIPVTVAEWVKEMVKYFETSNPSTQQLGRLVHNMLGFIVISFRLFDSSQSEDTSVVTSVKPSPLTYFTDSTPITTANDTPASLRTVPGQPTENLSESETLSVISSLALPPMDTPQLTSARHVIDSDTDLQNTTQNSPTREAYFRRGSLMPSQQGSSGYNSPKQSLAHANMSRRTSTMTLTPSSSNVEKEASLGIPLLSTVLTEISQQESLFPNTVTAIVLSFKQLRQDCARGMCPLPHLQQTSNKLNRLLKSTMSDRKLRIDALARFGRQTHTDLNMLSLAVDPYLSQQDFHDQTKSMLTAPETDTIRMRQAPLLPPRIPHSTLYESLSHSVANHTRMLIILHIESLVFFFHPSTGERRVFSLGGSTEPLFKVSGWKESKSLMGTTKRTLARRSDVRESLSEEGFDDLASLGSQTRMNLSTILDDSEDLSDSILPSPLPKKKEEEEAIPEYLRKYMDPAGDEDEVDEVFEADDPPKTIHHAPKPSHNIHLSFDSSPHLSNTPSEPTAVRPRMPRKESMETEDELYLDGSSRLSIATPRELARTKQANLKKQQEDDSDSDDWGGSDSPLVLPPKLSFMQAASDISHNRKDTIHSDTDSDSWSLSDSPRIRPKQNPKRHSPMNIPIDSVIEESTGSEEWGSEVAGSPESSAPMKLGGFGDLGEVKENEEEDEETDWGDSDVPTPLEKRIEESIAKEQDEPAKAQTTSPQPSESVMTKTTPDTTDPFDRSEASESDDWLDDGTPLTLAIPQKAKQMPAADISVSSQQTDSDDSDWGDLSEPLVLPKKQPEPNIEFLQTDTVQSSSEDDWGDDEQPQPLIISEDGTATREEPARESNDKPSPRNEDDLDERLMSLMLRFGEKQTSSDSDSVSEVEELETLTPMKKTTPDFDPFATDTSDETGFSDHTRKPATSSQVIVHFRRYSPTSESGVFGEERPVEMAGRRERMFGGPGARRRTYGIIPTLVKRISLNQRKESSKSVQIKSHISGPLQELIARANMRTNQRLASQSPSLTEILNTKYEYQIMETRQAWQTDDAHVHLEKHLHARIKERDSLLIQPSSKVRLLPSYGAASAAFPMIGKVVSPTLAGCGHSDAVMTPIKLQSNHLLTSKWGQPYKCSDQMMNNLLKDQTKQERDFTTLRICPHTPSSCEGVFVDFVNRICFGDDWPATVEVRETRKKNAEGYLDDFREIIPNPSSILPSNTTPHQYPFLFPSISIDWIDTDAQGWKSASSTVMTNLSDFARTTLDESLDIPLTIPRISQHAKSAGLGRYGQQEMNQLVDFMVPKLDGHPKDVSATPLILITSHSLSVLPWEQLLETHAVRAFTICEGLEKYGQIGLTNVALPPNTTIDDETSTFSWLNEQHVEENTSDSTKHEQRTALIPQTVLAAPGVFKTRLSDFIQEQTETGIHPSSVFSHIMLKSSSPFSNTPHQQSTTSLAPLLSPINLILPSVSNFGRLESVVPNLSVTLDAVARQMIRFGLFSFPLPVSSLVTRTMEGTLHKNMMVFVKDSKRLQQKWKDIGVAYAQAIVEADSTRKSSKKAVFDRILDFSVQIGKFFLQTRKYESEGRVKSQKEGLTSSKLGLSSLSKSSVTETVKEKSSSPSTKGIPKSGIICNTLITKILDGATQQSPDDTTSFLTAGSRFDATTAELPTVQPIRKLVPPLTKDVTGILKVMVLPHSLPVGDFVWMVDQFLGRNINLGAGEILGAGGNGRELISEDLLPPEATADVMQQVKKRGGNKRDRKGEGGDVHLFQLVHDFGRIEQALPQRPAKSLTLPTHPLFILPMTDLLDISPQLHSLITIRGNVSFLFVPTREVLFVERLFSKLYDALRKPVDSEDSIHPQRNLLPEGRLEAVGKKGKKKGDRRMSHYVMTEEEAGVMWGETDYVFEGGNLGENKTRHASIETEVSGGEEKKKGKGREKSGGKESKLEMKGHVGPYHFSFCEIEYRFSTNFRLHPTITLELDPRQPIPNQLFVSQIPVTLSTHQLAKDAINAFHAWSSRKLGIIRLKTGQYPSGHDELNPLSRQNVQRDKSVPQNTPPPDPHAFLPQNTGAPISTAPIPTLPISTAPISPPKSHLPSNTFRSSESNPTALYDPTAPVAAPPHPSQQKQPTFRPPQFLSPPSHPRPTQPNQPTILPPHIVNAPPPLLIPATIQQHQLRGFHQHTPRDENKKLLYPRSFVECDENDTFFPQFPATNLTQITNLRRAGLHFLSMSDFVEKGHHFDAETRTKALNFVEMLSQVSKRKRNDNWSSISHHDILKHVGPQTLDITTLFLERVLALLSSRDMEFISSVLQFLSNTLVLSTMSELETFWDSRFFSRLPFKTSAFEQFPLSTLHSLVDLMSDLRKHLPRLRRG</sequence>
<feature type="compositionally biased region" description="Polar residues" evidence="1">
    <location>
        <begin position="2962"/>
        <end position="2972"/>
    </location>
</feature>
<name>A0ABQ9YIN0_9EUKA</name>
<feature type="region of interest" description="Disordered" evidence="1">
    <location>
        <begin position="2904"/>
        <end position="2929"/>
    </location>
</feature>
<dbReference type="Proteomes" id="UP001281761">
    <property type="component" value="Unassembled WGS sequence"/>
</dbReference>
<organism evidence="2 3">
    <name type="scientific">Blattamonas nauphoetae</name>
    <dbReference type="NCBI Taxonomy" id="2049346"/>
    <lineage>
        <taxon>Eukaryota</taxon>
        <taxon>Metamonada</taxon>
        <taxon>Preaxostyla</taxon>
        <taxon>Oxymonadida</taxon>
        <taxon>Blattamonas</taxon>
    </lineage>
</organism>
<feature type="compositionally biased region" description="Pro residues" evidence="1">
    <location>
        <begin position="4946"/>
        <end position="4958"/>
    </location>
</feature>
<feature type="compositionally biased region" description="Low complexity" evidence="1">
    <location>
        <begin position="897"/>
        <end position="910"/>
    </location>
</feature>
<keyword evidence="3" id="KW-1185">Reference proteome</keyword>
<comment type="caution">
    <text evidence="2">The sequence shown here is derived from an EMBL/GenBank/DDBJ whole genome shotgun (WGS) entry which is preliminary data.</text>
</comment>
<feature type="compositionally biased region" description="Polar residues" evidence="1">
    <location>
        <begin position="3535"/>
        <end position="3547"/>
    </location>
</feature>
<feature type="region of interest" description="Disordered" evidence="1">
    <location>
        <begin position="4725"/>
        <end position="4758"/>
    </location>
</feature>
<feature type="region of interest" description="Disordered" evidence="1">
    <location>
        <begin position="1430"/>
        <end position="1449"/>
    </location>
</feature>
<feature type="compositionally biased region" description="Polar residues" evidence="1">
    <location>
        <begin position="2983"/>
        <end position="2997"/>
    </location>
</feature>
<feature type="compositionally biased region" description="Polar residues" evidence="1">
    <location>
        <begin position="3005"/>
        <end position="3019"/>
    </location>
</feature>
<feature type="region of interest" description="Disordered" evidence="1">
    <location>
        <begin position="3307"/>
        <end position="3681"/>
    </location>
</feature>
<protein>
    <submittedName>
        <fullName evidence="2">Uncharacterized protein</fullName>
    </submittedName>
</protein>
<proteinExistence type="predicted"/>
<feature type="compositionally biased region" description="Basic and acidic residues" evidence="1">
    <location>
        <begin position="3418"/>
        <end position="3429"/>
    </location>
</feature>
<feature type="region of interest" description="Disordered" evidence="1">
    <location>
        <begin position="1714"/>
        <end position="1752"/>
    </location>
</feature>
<feature type="region of interest" description="Disordered" evidence="1">
    <location>
        <begin position="893"/>
        <end position="913"/>
    </location>
</feature>
<feature type="compositionally biased region" description="Polar residues" evidence="1">
    <location>
        <begin position="4905"/>
        <end position="4918"/>
    </location>
</feature>
<evidence type="ECO:0000313" key="2">
    <source>
        <dbReference type="EMBL" id="KAK2963622.1"/>
    </source>
</evidence>
<feature type="region of interest" description="Disordered" evidence="1">
    <location>
        <begin position="2959"/>
        <end position="3021"/>
    </location>
</feature>
<evidence type="ECO:0000256" key="1">
    <source>
        <dbReference type="SAM" id="MobiDB-lite"/>
    </source>
</evidence>
<dbReference type="EMBL" id="JARBJD010000005">
    <property type="protein sequence ID" value="KAK2963622.1"/>
    <property type="molecule type" value="Genomic_DNA"/>
</dbReference>
<feature type="compositionally biased region" description="Acidic residues" evidence="1">
    <location>
        <begin position="3636"/>
        <end position="3645"/>
    </location>
</feature>
<feature type="compositionally biased region" description="Polar residues" evidence="1">
    <location>
        <begin position="3326"/>
        <end position="3338"/>
    </location>
</feature>
<reference evidence="2 3" key="1">
    <citation type="journal article" date="2022" name="bioRxiv">
        <title>Genomics of Preaxostyla Flagellates Illuminates Evolutionary Transitions and the Path Towards Mitochondrial Loss.</title>
        <authorList>
            <person name="Novak L.V.F."/>
            <person name="Treitli S.C."/>
            <person name="Pyrih J."/>
            <person name="Halakuc P."/>
            <person name="Pipaliya S.V."/>
            <person name="Vacek V."/>
            <person name="Brzon O."/>
            <person name="Soukal P."/>
            <person name="Eme L."/>
            <person name="Dacks J.B."/>
            <person name="Karnkowska A."/>
            <person name="Elias M."/>
            <person name="Hampl V."/>
        </authorList>
    </citation>
    <scope>NUCLEOTIDE SEQUENCE [LARGE SCALE GENOMIC DNA]</scope>
    <source>
        <strain evidence="2">NAU3</strain>
        <tissue evidence="2">Gut</tissue>
    </source>
</reference>
<feature type="compositionally biased region" description="Basic and acidic residues" evidence="1">
    <location>
        <begin position="4738"/>
        <end position="4758"/>
    </location>
</feature>
<feature type="compositionally biased region" description="Polar residues" evidence="1">
    <location>
        <begin position="3626"/>
        <end position="3635"/>
    </location>
</feature>
<gene>
    <name evidence="2" type="ORF">BLNAU_1187</name>
</gene>
<feature type="compositionally biased region" description="Acidic residues" evidence="1">
    <location>
        <begin position="3498"/>
        <end position="3510"/>
    </location>
</feature>
<feature type="region of interest" description="Disordered" evidence="1">
    <location>
        <begin position="2541"/>
        <end position="2571"/>
    </location>
</feature>